<gene>
    <name evidence="1" type="ORF">SteCoe_17411</name>
</gene>
<proteinExistence type="predicted"/>
<protein>
    <submittedName>
        <fullName evidence="1">Uncharacterized protein</fullName>
    </submittedName>
</protein>
<dbReference type="AlphaFoldDB" id="A0A1R2BZD4"/>
<reference evidence="1 2" key="1">
    <citation type="submission" date="2016-11" db="EMBL/GenBank/DDBJ databases">
        <title>The macronuclear genome of Stentor coeruleus: a giant cell with tiny introns.</title>
        <authorList>
            <person name="Slabodnick M."/>
            <person name="Ruby J.G."/>
            <person name="Reiff S.B."/>
            <person name="Swart E.C."/>
            <person name="Gosai S."/>
            <person name="Prabakaran S."/>
            <person name="Witkowska E."/>
            <person name="Larue G.E."/>
            <person name="Fisher S."/>
            <person name="Freeman R.M."/>
            <person name="Gunawardena J."/>
            <person name="Chu W."/>
            <person name="Stover N.A."/>
            <person name="Gregory B.D."/>
            <person name="Nowacki M."/>
            <person name="Derisi J."/>
            <person name="Roy S.W."/>
            <person name="Marshall W.F."/>
            <person name="Sood P."/>
        </authorList>
    </citation>
    <scope>NUCLEOTIDE SEQUENCE [LARGE SCALE GENOMIC DNA]</scope>
    <source>
        <strain evidence="1">WM001</strain>
    </source>
</reference>
<organism evidence="1 2">
    <name type="scientific">Stentor coeruleus</name>
    <dbReference type="NCBI Taxonomy" id="5963"/>
    <lineage>
        <taxon>Eukaryota</taxon>
        <taxon>Sar</taxon>
        <taxon>Alveolata</taxon>
        <taxon>Ciliophora</taxon>
        <taxon>Postciliodesmatophora</taxon>
        <taxon>Heterotrichea</taxon>
        <taxon>Heterotrichida</taxon>
        <taxon>Stentoridae</taxon>
        <taxon>Stentor</taxon>
    </lineage>
</organism>
<dbReference type="Proteomes" id="UP000187209">
    <property type="component" value="Unassembled WGS sequence"/>
</dbReference>
<sequence length="186" mass="21988">MELNKFPELSSKTAFAKPVEHLNRNLQCRSPIGIVSARDRRRMAFTPTYKRVSWNKYVYHDKAHLLHQSENSSEFEIRLRKKIKIPNPLTDNMHKKLESTKEKNPQKYNPARYLDTHSIEKNSLPQNECKFSLPTINTDLELIKTINHDSISQLLTQNKLINNWKISCRSEVKNFTKVKRVRFQII</sequence>
<comment type="caution">
    <text evidence="1">The sequence shown here is derived from an EMBL/GenBank/DDBJ whole genome shotgun (WGS) entry which is preliminary data.</text>
</comment>
<evidence type="ECO:0000313" key="1">
    <source>
        <dbReference type="EMBL" id="OMJ82025.1"/>
    </source>
</evidence>
<accession>A0A1R2BZD4</accession>
<evidence type="ECO:0000313" key="2">
    <source>
        <dbReference type="Proteomes" id="UP000187209"/>
    </source>
</evidence>
<name>A0A1R2BZD4_9CILI</name>
<dbReference type="EMBL" id="MPUH01000357">
    <property type="protein sequence ID" value="OMJ82025.1"/>
    <property type="molecule type" value="Genomic_DNA"/>
</dbReference>
<keyword evidence="2" id="KW-1185">Reference proteome</keyword>